<dbReference type="PATRIC" id="fig|516051.4.peg.692"/>
<dbReference type="GO" id="GO:0042158">
    <property type="term" value="P:lipoprotein biosynthetic process"/>
    <property type="evidence" value="ECO:0007669"/>
    <property type="project" value="UniProtKB-UniRule"/>
</dbReference>
<dbReference type="GO" id="GO:0008961">
    <property type="term" value="F:phosphatidylglycerol-prolipoprotein diacylglyceryl transferase activity"/>
    <property type="evidence" value="ECO:0007669"/>
    <property type="project" value="UniProtKB-UniRule"/>
</dbReference>
<feature type="transmembrane region" description="Helical" evidence="7">
    <location>
        <begin position="144"/>
        <end position="165"/>
    </location>
</feature>
<evidence type="ECO:0000256" key="6">
    <source>
        <dbReference type="ARBA" id="ARBA00023136"/>
    </source>
</evidence>
<protein>
    <recommendedName>
        <fullName evidence="7">Phosphatidylglycerol--prolipoprotein diacylglyceryl transferase</fullName>
        <ecNumber evidence="7">2.5.1.145</ecNumber>
    </recommendedName>
</protein>
<dbReference type="KEGG" id="mlt:VC82_664"/>
<comment type="similarity">
    <text evidence="1 7">Belongs to the Lgt family.</text>
</comment>
<name>A0A0D5YPU2_9FLAO</name>
<proteinExistence type="inferred from homology"/>
<feature type="transmembrane region" description="Helical" evidence="7">
    <location>
        <begin position="24"/>
        <end position="44"/>
    </location>
</feature>
<keyword evidence="9" id="KW-1185">Reference proteome</keyword>
<evidence type="ECO:0000256" key="4">
    <source>
        <dbReference type="ARBA" id="ARBA00022692"/>
    </source>
</evidence>
<keyword evidence="3 7" id="KW-0808">Transferase</keyword>
<evidence type="ECO:0000313" key="9">
    <source>
        <dbReference type="Proteomes" id="UP000032726"/>
    </source>
</evidence>
<dbReference type="RefSeq" id="WP_045801104.1">
    <property type="nucleotide sequence ID" value="NZ_CP011071.1"/>
</dbReference>
<keyword evidence="5 7" id="KW-1133">Transmembrane helix</keyword>
<comment type="subcellular location">
    <subcellularLocation>
        <location evidence="7">Cell membrane</location>
        <topology evidence="7">Multi-pass membrane protein</topology>
    </subcellularLocation>
</comment>
<evidence type="ECO:0000256" key="2">
    <source>
        <dbReference type="ARBA" id="ARBA00022475"/>
    </source>
</evidence>
<feature type="binding site" evidence="7">
    <location>
        <position position="160"/>
    </location>
    <ligand>
        <name>a 1,2-diacyl-sn-glycero-3-phospho-(1'-sn-glycerol)</name>
        <dbReference type="ChEBI" id="CHEBI:64716"/>
    </ligand>
</feature>
<dbReference type="STRING" id="516051.VC82_664"/>
<evidence type="ECO:0000256" key="3">
    <source>
        <dbReference type="ARBA" id="ARBA00022679"/>
    </source>
</evidence>
<dbReference type="PANTHER" id="PTHR30589">
    <property type="entry name" value="PROLIPOPROTEIN DIACYLGLYCERYL TRANSFERASE"/>
    <property type="match status" value="1"/>
</dbReference>
<evidence type="ECO:0000313" key="8">
    <source>
        <dbReference type="EMBL" id="AKA34330.1"/>
    </source>
</evidence>
<sequence length="323" mass="37325">MYFLGFNWNPDDILFKIGFIQIKYYNLLWILAFVVGWFIMKRIFKHENKSMQKLDSLFVYAVVSIMLGARLGHVFFYDWDYYKNHLLEILLPIRESADSSLFGLINGYEFTGFTGLASHGAAIAGIIGLWLLSRKYKDMGVLWLLDRVTITCAIGGAFVRLGNFFNSEINGKPVDESFFLATRFIRDSDDMPAYKAMGLTNENTPSAAYKAIENNPQFASVLESIPFRHPVQLYEAFGYLLVFVLMYYWLYWRTDKKDKPGFLFGFWLVGVWAIRFVLEFYKKSQGGFEDALGTFTTGQWLSIPFVLLGFYLMFRQTSTGGRT</sequence>
<dbReference type="OrthoDB" id="871140at2"/>
<accession>A0A0D5YPU2</accession>
<evidence type="ECO:0000256" key="7">
    <source>
        <dbReference type="HAMAP-Rule" id="MF_01147"/>
    </source>
</evidence>
<organism evidence="8 9">
    <name type="scientific">Flagellimonas lutaonensis</name>
    <dbReference type="NCBI Taxonomy" id="516051"/>
    <lineage>
        <taxon>Bacteria</taxon>
        <taxon>Pseudomonadati</taxon>
        <taxon>Bacteroidota</taxon>
        <taxon>Flavobacteriia</taxon>
        <taxon>Flavobacteriales</taxon>
        <taxon>Flavobacteriaceae</taxon>
        <taxon>Flagellimonas</taxon>
    </lineage>
</organism>
<dbReference type="PANTHER" id="PTHR30589:SF0">
    <property type="entry name" value="PHOSPHATIDYLGLYCEROL--PROLIPOPROTEIN DIACYLGLYCERYL TRANSFERASE"/>
    <property type="match status" value="1"/>
</dbReference>
<comment type="catalytic activity">
    <reaction evidence="7">
        <text>L-cysteinyl-[prolipoprotein] + a 1,2-diacyl-sn-glycero-3-phospho-(1'-sn-glycerol) = an S-1,2-diacyl-sn-glyceryl-L-cysteinyl-[prolipoprotein] + sn-glycerol 1-phosphate + H(+)</text>
        <dbReference type="Rhea" id="RHEA:56712"/>
        <dbReference type="Rhea" id="RHEA-COMP:14679"/>
        <dbReference type="Rhea" id="RHEA-COMP:14680"/>
        <dbReference type="ChEBI" id="CHEBI:15378"/>
        <dbReference type="ChEBI" id="CHEBI:29950"/>
        <dbReference type="ChEBI" id="CHEBI:57685"/>
        <dbReference type="ChEBI" id="CHEBI:64716"/>
        <dbReference type="ChEBI" id="CHEBI:140658"/>
        <dbReference type="EC" id="2.5.1.145"/>
    </reaction>
</comment>
<comment type="function">
    <text evidence="7">Catalyzes the transfer of the diacylglyceryl group from phosphatidylglycerol to the sulfhydryl group of the N-terminal cysteine of a prolipoprotein, the first step in the formation of mature lipoproteins.</text>
</comment>
<comment type="pathway">
    <text evidence="7">Protein modification; lipoprotein biosynthesis (diacylglyceryl transfer).</text>
</comment>
<dbReference type="GO" id="GO:0005886">
    <property type="term" value="C:plasma membrane"/>
    <property type="evidence" value="ECO:0007669"/>
    <property type="project" value="UniProtKB-SubCell"/>
</dbReference>
<keyword evidence="4 7" id="KW-0812">Transmembrane</keyword>
<dbReference type="HAMAP" id="MF_01147">
    <property type="entry name" value="Lgt"/>
    <property type="match status" value="1"/>
</dbReference>
<evidence type="ECO:0000256" key="1">
    <source>
        <dbReference type="ARBA" id="ARBA00007150"/>
    </source>
</evidence>
<keyword evidence="6 7" id="KW-0472">Membrane</keyword>
<dbReference type="UniPathway" id="UPA00664"/>
<dbReference type="AlphaFoldDB" id="A0A0D5YPU2"/>
<feature type="transmembrane region" description="Helical" evidence="7">
    <location>
        <begin position="298"/>
        <end position="314"/>
    </location>
</feature>
<dbReference type="InterPro" id="IPR001640">
    <property type="entry name" value="Lgt"/>
</dbReference>
<reference evidence="8 9" key="1">
    <citation type="submission" date="2015-03" db="EMBL/GenBank/DDBJ databases">
        <title>Complete genome sequence of Muricauda lutaonensis CC-HSB-11T, isolated from a coastal hot spring.</title>
        <authorList>
            <person name="Kim K.M."/>
        </authorList>
    </citation>
    <scope>NUCLEOTIDE SEQUENCE [LARGE SCALE GENOMIC DNA]</scope>
    <source>
        <strain evidence="8 9">CC-HSB-11</strain>
    </source>
</reference>
<dbReference type="NCBIfam" id="TIGR00544">
    <property type="entry name" value="lgt"/>
    <property type="match status" value="1"/>
</dbReference>
<dbReference type="EMBL" id="CP011071">
    <property type="protein sequence ID" value="AKA34330.1"/>
    <property type="molecule type" value="Genomic_DNA"/>
</dbReference>
<dbReference type="HOGENOM" id="CLU_013386_1_0_10"/>
<dbReference type="Pfam" id="PF01790">
    <property type="entry name" value="LGT"/>
    <property type="match status" value="1"/>
</dbReference>
<gene>
    <name evidence="7" type="primary">lgt</name>
    <name evidence="8" type="ORF">VC82_664</name>
</gene>
<feature type="transmembrane region" description="Helical" evidence="7">
    <location>
        <begin position="110"/>
        <end position="132"/>
    </location>
</feature>
<evidence type="ECO:0000256" key="5">
    <source>
        <dbReference type="ARBA" id="ARBA00022989"/>
    </source>
</evidence>
<feature type="transmembrane region" description="Helical" evidence="7">
    <location>
        <begin position="262"/>
        <end position="278"/>
    </location>
</feature>
<keyword evidence="2 7" id="KW-1003">Cell membrane</keyword>
<feature type="transmembrane region" description="Helical" evidence="7">
    <location>
        <begin position="231"/>
        <end position="250"/>
    </location>
</feature>
<dbReference type="EC" id="2.5.1.145" evidence="7"/>
<feature type="transmembrane region" description="Helical" evidence="7">
    <location>
        <begin position="56"/>
        <end position="77"/>
    </location>
</feature>
<dbReference type="Proteomes" id="UP000032726">
    <property type="component" value="Chromosome"/>
</dbReference>